<evidence type="ECO:0000259" key="8">
    <source>
        <dbReference type="PROSITE" id="PS50928"/>
    </source>
</evidence>
<evidence type="ECO:0000256" key="4">
    <source>
        <dbReference type="ARBA" id="ARBA00022692"/>
    </source>
</evidence>
<dbReference type="Gene3D" id="1.10.3720.10">
    <property type="entry name" value="MetI-like"/>
    <property type="match status" value="1"/>
</dbReference>
<dbReference type="CDD" id="cd06261">
    <property type="entry name" value="TM_PBP2"/>
    <property type="match status" value="1"/>
</dbReference>
<dbReference type="Proteomes" id="UP001596337">
    <property type="component" value="Unassembled WGS sequence"/>
</dbReference>
<reference evidence="10" key="1">
    <citation type="journal article" date="2019" name="Int. J. Syst. Evol. Microbiol.">
        <title>The Global Catalogue of Microorganisms (GCM) 10K type strain sequencing project: providing services to taxonomists for standard genome sequencing and annotation.</title>
        <authorList>
            <consortium name="The Broad Institute Genomics Platform"/>
            <consortium name="The Broad Institute Genome Sequencing Center for Infectious Disease"/>
            <person name="Wu L."/>
            <person name="Ma J."/>
        </authorList>
    </citation>
    <scope>NUCLEOTIDE SEQUENCE [LARGE SCALE GENOMIC DNA]</scope>
    <source>
        <strain evidence="10">KCTC 32255</strain>
    </source>
</reference>
<organism evidence="9 10">
    <name type="scientific">Haloechinothrix salitolerans</name>
    <dbReference type="NCBI Taxonomy" id="926830"/>
    <lineage>
        <taxon>Bacteria</taxon>
        <taxon>Bacillati</taxon>
        <taxon>Actinomycetota</taxon>
        <taxon>Actinomycetes</taxon>
        <taxon>Pseudonocardiales</taxon>
        <taxon>Pseudonocardiaceae</taxon>
        <taxon>Haloechinothrix</taxon>
    </lineage>
</organism>
<evidence type="ECO:0000256" key="6">
    <source>
        <dbReference type="ARBA" id="ARBA00023136"/>
    </source>
</evidence>
<keyword evidence="5 7" id="KW-1133">Transmembrane helix</keyword>
<keyword evidence="2 7" id="KW-0813">Transport</keyword>
<comment type="subcellular location">
    <subcellularLocation>
        <location evidence="1 7">Cell membrane</location>
        <topology evidence="1 7">Multi-pass membrane protein</topology>
    </subcellularLocation>
</comment>
<accession>A0ABW2C5M6</accession>
<dbReference type="PANTHER" id="PTHR30614:SF21">
    <property type="entry name" value="AMINO ACID ABC TRANSPORTER PERMEASE"/>
    <property type="match status" value="1"/>
</dbReference>
<dbReference type="InterPro" id="IPR010065">
    <property type="entry name" value="AA_ABC_transptr_permease_3TM"/>
</dbReference>
<evidence type="ECO:0000256" key="2">
    <source>
        <dbReference type="ARBA" id="ARBA00022448"/>
    </source>
</evidence>
<gene>
    <name evidence="9" type="ORF">ACFQGD_20945</name>
</gene>
<proteinExistence type="inferred from homology"/>
<protein>
    <submittedName>
        <fullName evidence="9">Amino acid ABC transporter permease</fullName>
    </submittedName>
</protein>
<dbReference type="EMBL" id="JBHSXX010000001">
    <property type="protein sequence ID" value="MFC6869610.1"/>
    <property type="molecule type" value="Genomic_DNA"/>
</dbReference>
<sequence>MSTVLYDNPGPKARLRNHLYTVLFVVVLALLLWWVLAAMDDKGQLEWRNWEPYLGGTEAWETYLIPGLMNTLKAAGLSIIIALPIGAFFGIARLSDHPWVRWPAGVIVEFFRAVPVLILMLAANIAYVQFTTLEPSTRLLYAVVTGLVLYNGSVLAEVVRAGILSIPRGQSEAAMAVGMRKGQLMRNILLPQAVTAMLPAIVSQLVVIVKDTAIGGAVLGFGELIAKARPASSFYFNVIATLVVIAAIYIVLNFILTSFASWLEKWLRTRKRGGTSVVAGDWVEEQAPGIHFEEGESGYSRF</sequence>
<evidence type="ECO:0000256" key="5">
    <source>
        <dbReference type="ARBA" id="ARBA00022989"/>
    </source>
</evidence>
<feature type="transmembrane region" description="Helical" evidence="7">
    <location>
        <begin position="234"/>
        <end position="263"/>
    </location>
</feature>
<evidence type="ECO:0000256" key="7">
    <source>
        <dbReference type="RuleBase" id="RU363032"/>
    </source>
</evidence>
<feature type="transmembrane region" description="Helical" evidence="7">
    <location>
        <begin position="74"/>
        <end position="94"/>
    </location>
</feature>
<comment type="similarity">
    <text evidence="7">Belongs to the binding-protein-dependent transport system permease family.</text>
</comment>
<evidence type="ECO:0000313" key="9">
    <source>
        <dbReference type="EMBL" id="MFC6869610.1"/>
    </source>
</evidence>
<evidence type="ECO:0000256" key="1">
    <source>
        <dbReference type="ARBA" id="ARBA00004651"/>
    </source>
</evidence>
<feature type="domain" description="ABC transmembrane type-1" evidence="8">
    <location>
        <begin position="68"/>
        <end position="256"/>
    </location>
</feature>
<dbReference type="InterPro" id="IPR043429">
    <property type="entry name" value="ArtM/GltK/GlnP/TcyL/YhdX-like"/>
</dbReference>
<evidence type="ECO:0000256" key="3">
    <source>
        <dbReference type="ARBA" id="ARBA00022475"/>
    </source>
</evidence>
<keyword evidence="3" id="KW-1003">Cell membrane</keyword>
<feature type="transmembrane region" description="Helical" evidence="7">
    <location>
        <begin position="139"/>
        <end position="159"/>
    </location>
</feature>
<dbReference type="InterPro" id="IPR000515">
    <property type="entry name" value="MetI-like"/>
</dbReference>
<feature type="transmembrane region" description="Helical" evidence="7">
    <location>
        <begin position="20"/>
        <end position="39"/>
    </location>
</feature>
<dbReference type="PROSITE" id="PS50928">
    <property type="entry name" value="ABC_TM1"/>
    <property type="match status" value="1"/>
</dbReference>
<evidence type="ECO:0000313" key="10">
    <source>
        <dbReference type="Proteomes" id="UP001596337"/>
    </source>
</evidence>
<name>A0ABW2C5M6_9PSEU</name>
<dbReference type="InterPro" id="IPR035906">
    <property type="entry name" value="MetI-like_sf"/>
</dbReference>
<dbReference type="PANTHER" id="PTHR30614">
    <property type="entry name" value="MEMBRANE COMPONENT OF AMINO ACID ABC TRANSPORTER"/>
    <property type="match status" value="1"/>
</dbReference>
<keyword evidence="4 7" id="KW-0812">Transmembrane</keyword>
<dbReference type="Pfam" id="PF00528">
    <property type="entry name" value="BPD_transp_1"/>
    <property type="match status" value="1"/>
</dbReference>
<dbReference type="NCBIfam" id="TIGR01726">
    <property type="entry name" value="HEQRo_perm_3TM"/>
    <property type="match status" value="1"/>
</dbReference>
<keyword evidence="6 7" id="KW-0472">Membrane</keyword>
<keyword evidence="10" id="KW-1185">Reference proteome</keyword>
<dbReference type="RefSeq" id="WP_345397382.1">
    <property type="nucleotide sequence ID" value="NZ_BAABLA010000027.1"/>
</dbReference>
<dbReference type="SUPFAM" id="SSF161098">
    <property type="entry name" value="MetI-like"/>
    <property type="match status" value="1"/>
</dbReference>
<feature type="transmembrane region" description="Helical" evidence="7">
    <location>
        <begin position="106"/>
        <end position="127"/>
    </location>
</feature>
<comment type="caution">
    <text evidence="9">The sequence shown here is derived from an EMBL/GenBank/DDBJ whole genome shotgun (WGS) entry which is preliminary data.</text>
</comment>